<dbReference type="Pfam" id="PF11750">
    <property type="entry name" value="DUF3307"/>
    <property type="match status" value="1"/>
</dbReference>
<reference evidence="2 3" key="1">
    <citation type="journal article" date="2014" name="Virology">
        <title>Supersize me: Cronobacter sakazakii phage GAP32.</title>
        <authorList>
            <person name="Abbasifar R."/>
            <person name="Griffiths M.W."/>
            <person name="Sabour P.M."/>
            <person name="Ackermann H.-W."/>
            <person name="Vandersteegen K."/>
            <person name="Lavigne R."/>
            <person name="Noben J.-P."/>
            <person name="Villa A.A."/>
            <person name="Abbasifar A."/>
            <person name="Nash J.H.E."/>
            <person name="Kropinski A.M."/>
        </authorList>
    </citation>
    <scope>NUCLEOTIDE SEQUENCE [LARGE SCALE GENOMIC DNA]</scope>
    <source>
        <strain evidence="2">GAP-32</strain>
    </source>
</reference>
<dbReference type="EMBL" id="JN882285">
    <property type="protein sequence ID" value="AFC21768.1"/>
    <property type="molecule type" value="Genomic_DNA"/>
</dbReference>
<name>K4F6Z0_9CAUD</name>
<keyword evidence="3" id="KW-1185">Reference proteome</keyword>
<keyword evidence="1" id="KW-1133">Transmembrane helix</keyword>
<dbReference type="InterPro" id="IPR021737">
    <property type="entry name" value="Phage_phiKZ_Orf197"/>
</dbReference>
<dbReference type="OrthoDB" id="22280at10239"/>
<sequence>MIGTIFLLLILFQIKHFVCDYPLQGRYMLGKFKQEGWELPLAAHAGMHLLGTFLISVFFGFWIAIAVALLDFTVHFIVDKVKVEASRSTNHSEPKFWWYLGLDQMAHHLTHYAIIALLVLL</sequence>
<dbReference type="Proteomes" id="UP000000457">
    <property type="component" value="Segment"/>
</dbReference>
<evidence type="ECO:0000313" key="2">
    <source>
        <dbReference type="EMBL" id="AFC21768.1"/>
    </source>
</evidence>
<evidence type="ECO:0000313" key="3">
    <source>
        <dbReference type="Proteomes" id="UP000000457"/>
    </source>
</evidence>
<dbReference type="GeneID" id="13994058"/>
<organism evidence="2 3">
    <name type="scientific">Cronobacter phage vB_CsaM_GAP32</name>
    <dbReference type="NCBI Taxonomy" id="1141136"/>
    <lineage>
        <taxon>Viruses</taxon>
        <taxon>Duplodnaviria</taxon>
        <taxon>Heunggongvirae</taxon>
        <taxon>Uroviricota</taxon>
        <taxon>Caudoviricetes</taxon>
        <taxon>Mimasvirus</taxon>
        <taxon>Mimasvirus GAP32</taxon>
    </lineage>
</organism>
<evidence type="ECO:0000256" key="1">
    <source>
        <dbReference type="SAM" id="Phobius"/>
    </source>
</evidence>
<accession>K4F6Z0</accession>
<feature type="transmembrane region" description="Helical" evidence="1">
    <location>
        <begin position="41"/>
        <end position="70"/>
    </location>
</feature>
<keyword evidence="1" id="KW-0472">Membrane</keyword>
<dbReference type="RefSeq" id="YP_006987423.1">
    <property type="nucleotide sequence ID" value="NC_019401.1"/>
</dbReference>
<proteinExistence type="predicted"/>
<dbReference type="KEGG" id="vg:13994058"/>
<protein>
    <submittedName>
        <fullName evidence="2">Hypothetical membrane protein</fullName>
    </submittedName>
</protein>
<keyword evidence="1" id="KW-0812">Transmembrane</keyword>
<gene>
    <name evidence="2" type="ORF">GAP32_318</name>
</gene>